<dbReference type="PIRSF" id="PIRSF009303">
    <property type="entry name" value="Cell_cycle_RAD9"/>
    <property type="match status" value="1"/>
</dbReference>
<keyword evidence="5" id="KW-1185">Reference proteome</keyword>
<protein>
    <recommendedName>
        <fullName evidence="2">DNA repair protein rad9</fullName>
    </recommendedName>
</protein>
<dbReference type="EMBL" id="ML994160">
    <property type="protein sequence ID" value="KAF2198227.1"/>
    <property type="molecule type" value="Genomic_DNA"/>
</dbReference>
<proteinExistence type="inferred from homology"/>
<dbReference type="AlphaFoldDB" id="A0A9P4JF22"/>
<evidence type="ECO:0000256" key="1">
    <source>
        <dbReference type="ARBA" id="ARBA00008494"/>
    </source>
</evidence>
<dbReference type="GO" id="GO:0030896">
    <property type="term" value="C:checkpoint clamp complex"/>
    <property type="evidence" value="ECO:0007669"/>
    <property type="project" value="UniProtKB-UniRule"/>
</dbReference>
<comment type="caution">
    <text evidence="4">The sequence shown here is derived from an EMBL/GenBank/DDBJ whole genome shotgun (WGS) entry which is preliminary data.</text>
</comment>
<evidence type="ECO:0000256" key="3">
    <source>
        <dbReference type="SAM" id="MobiDB-lite"/>
    </source>
</evidence>
<comment type="similarity">
    <text evidence="1 2">Belongs to the rad9 family.</text>
</comment>
<dbReference type="Proteomes" id="UP000799536">
    <property type="component" value="Unassembled WGS sequence"/>
</dbReference>
<evidence type="ECO:0000313" key="5">
    <source>
        <dbReference type="Proteomes" id="UP000799536"/>
    </source>
</evidence>
<dbReference type="Gene3D" id="3.70.10.10">
    <property type="match status" value="1"/>
</dbReference>
<reference evidence="4" key="1">
    <citation type="journal article" date="2020" name="Stud. Mycol.">
        <title>101 Dothideomycetes genomes: a test case for predicting lifestyles and emergence of pathogens.</title>
        <authorList>
            <person name="Haridas S."/>
            <person name="Albert R."/>
            <person name="Binder M."/>
            <person name="Bloem J."/>
            <person name="Labutti K."/>
            <person name="Salamov A."/>
            <person name="Andreopoulos B."/>
            <person name="Baker S."/>
            <person name="Barry K."/>
            <person name="Bills G."/>
            <person name="Bluhm B."/>
            <person name="Cannon C."/>
            <person name="Castanera R."/>
            <person name="Culley D."/>
            <person name="Daum C."/>
            <person name="Ezra D."/>
            <person name="Gonzalez J."/>
            <person name="Henrissat B."/>
            <person name="Kuo A."/>
            <person name="Liang C."/>
            <person name="Lipzen A."/>
            <person name="Lutzoni F."/>
            <person name="Magnuson J."/>
            <person name="Mondo S."/>
            <person name="Nolan M."/>
            <person name="Ohm R."/>
            <person name="Pangilinan J."/>
            <person name="Park H.-J."/>
            <person name="Ramirez L."/>
            <person name="Alfaro M."/>
            <person name="Sun H."/>
            <person name="Tritt A."/>
            <person name="Yoshinaga Y."/>
            <person name="Zwiers L.-H."/>
            <person name="Turgeon B."/>
            <person name="Goodwin S."/>
            <person name="Spatafora J."/>
            <person name="Crous P."/>
            <person name="Grigoriev I."/>
        </authorList>
    </citation>
    <scope>NUCLEOTIDE SEQUENCE</scope>
    <source>
        <strain evidence="4">ATCC 74209</strain>
    </source>
</reference>
<dbReference type="PANTHER" id="PTHR15237:SF0">
    <property type="entry name" value="CELL CYCLE CHECKPOINT CONTROL PROTEIN"/>
    <property type="match status" value="1"/>
</dbReference>
<evidence type="ECO:0000313" key="4">
    <source>
        <dbReference type="EMBL" id="KAF2198227.1"/>
    </source>
</evidence>
<gene>
    <name evidence="4" type="ORF">GQ43DRAFT_169969</name>
</gene>
<dbReference type="GO" id="GO:0000076">
    <property type="term" value="P:DNA replication checkpoint signaling"/>
    <property type="evidence" value="ECO:0007669"/>
    <property type="project" value="TreeGrafter"/>
</dbReference>
<keyword evidence="2" id="KW-0227">DNA damage</keyword>
<dbReference type="Pfam" id="PF04139">
    <property type="entry name" value="Rad9"/>
    <property type="match status" value="1"/>
</dbReference>
<dbReference type="SUPFAM" id="SSF55979">
    <property type="entry name" value="DNA clamp"/>
    <property type="match status" value="1"/>
</dbReference>
<evidence type="ECO:0000256" key="2">
    <source>
        <dbReference type="PIRNR" id="PIRNR009303"/>
    </source>
</evidence>
<dbReference type="GO" id="GO:0006281">
    <property type="term" value="P:DNA repair"/>
    <property type="evidence" value="ECO:0007669"/>
    <property type="project" value="UniProtKB-UniRule"/>
</dbReference>
<name>A0A9P4JF22_9PLEO</name>
<sequence length="434" mass="48455">MVTLNFALMPEAAARVHDLLVCLHKFSDTVAIEARRERFTFTALNSSKSAYAALTLDGSTFFSKYEFVPNKGRQDGRFTCSMYTKALLSVFKGRLHDPSGRDGAISRCEVSVQDQPNQTACRFIIRMFCNQGVIKTYKLTYEAVEVMHALFDRNVAKNRWSMQSGALKEYIEYFGAKTEMLDIYAGEDGRGAVFKSYTEKIANGKEVLKHPLVTAVAVNTTDFDEFKVDPGLHIIISVKDFKAIVSHADTLKTSLKAYYSQPTRPLQFSYGADGLICEFTLMTSGAYTGAPSSQTPALSRAHSRAQSTATERSEAPDAQRNMPPPVEPASRRSTRRTRPPGSQRVAPPGAAPEEDDNNNESLFIPERQEEDHQWDPMEYNDEQETLGWDASAAQDDAAYPTFRDSGSLAQRMEMERKDEGVAPTQRVSQIKGLW</sequence>
<dbReference type="GO" id="GO:0071479">
    <property type="term" value="P:cellular response to ionizing radiation"/>
    <property type="evidence" value="ECO:0007669"/>
    <property type="project" value="TreeGrafter"/>
</dbReference>
<feature type="region of interest" description="Disordered" evidence="3">
    <location>
        <begin position="415"/>
        <end position="434"/>
    </location>
</feature>
<dbReference type="PANTHER" id="PTHR15237">
    <property type="entry name" value="DNA REPAIR PROTEIN RAD9"/>
    <property type="match status" value="1"/>
</dbReference>
<dbReference type="GO" id="GO:0031573">
    <property type="term" value="P:mitotic intra-S DNA damage checkpoint signaling"/>
    <property type="evidence" value="ECO:0007669"/>
    <property type="project" value="TreeGrafter"/>
</dbReference>
<accession>A0A9P4JF22</accession>
<feature type="region of interest" description="Disordered" evidence="3">
    <location>
        <begin position="289"/>
        <end position="359"/>
    </location>
</feature>
<comment type="function">
    <text evidence="2">Acts in DNA repair and mutagenesis. Involved in promoting resistance to ionizing radiation and UV light, as well as regulating cell cycle progression after irradiation.</text>
</comment>
<dbReference type="InterPro" id="IPR026584">
    <property type="entry name" value="Rad9"/>
</dbReference>
<dbReference type="OrthoDB" id="60092at2759"/>
<dbReference type="InterPro" id="IPR007268">
    <property type="entry name" value="Rad9/Ddc1"/>
</dbReference>
<dbReference type="InterPro" id="IPR046938">
    <property type="entry name" value="DNA_clamp_sf"/>
</dbReference>
<organism evidence="4 5">
    <name type="scientific">Delitschia confertaspora ATCC 74209</name>
    <dbReference type="NCBI Taxonomy" id="1513339"/>
    <lineage>
        <taxon>Eukaryota</taxon>
        <taxon>Fungi</taxon>
        <taxon>Dikarya</taxon>
        <taxon>Ascomycota</taxon>
        <taxon>Pezizomycotina</taxon>
        <taxon>Dothideomycetes</taxon>
        <taxon>Pleosporomycetidae</taxon>
        <taxon>Pleosporales</taxon>
        <taxon>Delitschiaceae</taxon>
        <taxon>Delitschia</taxon>
    </lineage>
</organism>